<dbReference type="OrthoDB" id="5874782at2759"/>
<gene>
    <name evidence="1" type="ORF">SVUK_LOCUS7283</name>
</gene>
<dbReference type="EMBL" id="UYYB01024654">
    <property type="protein sequence ID" value="VDM72285.1"/>
    <property type="molecule type" value="Genomic_DNA"/>
</dbReference>
<evidence type="ECO:0000313" key="1">
    <source>
        <dbReference type="EMBL" id="VDM72285.1"/>
    </source>
</evidence>
<protein>
    <submittedName>
        <fullName evidence="1">Uncharacterized protein</fullName>
    </submittedName>
</protein>
<proteinExistence type="predicted"/>
<keyword evidence="2" id="KW-1185">Reference proteome</keyword>
<organism evidence="1 2">
    <name type="scientific">Strongylus vulgaris</name>
    <name type="common">Blood worm</name>
    <dbReference type="NCBI Taxonomy" id="40348"/>
    <lineage>
        <taxon>Eukaryota</taxon>
        <taxon>Metazoa</taxon>
        <taxon>Ecdysozoa</taxon>
        <taxon>Nematoda</taxon>
        <taxon>Chromadorea</taxon>
        <taxon>Rhabditida</taxon>
        <taxon>Rhabditina</taxon>
        <taxon>Rhabditomorpha</taxon>
        <taxon>Strongyloidea</taxon>
        <taxon>Strongylidae</taxon>
        <taxon>Strongylus</taxon>
    </lineage>
</organism>
<sequence>MSHFHLDMRTRRLYLDNATEVVVSTELRGLQLKNGENVYHNYWRGCVEHAPLSWHHKGHESVMTVADCAEVLFYIVVDMLGLLTWRGMNERQVYRLQPAI</sequence>
<reference evidence="1 2" key="1">
    <citation type="submission" date="2018-11" db="EMBL/GenBank/DDBJ databases">
        <authorList>
            <consortium name="Pathogen Informatics"/>
        </authorList>
    </citation>
    <scope>NUCLEOTIDE SEQUENCE [LARGE SCALE GENOMIC DNA]</scope>
</reference>
<dbReference type="Proteomes" id="UP000270094">
    <property type="component" value="Unassembled WGS sequence"/>
</dbReference>
<accession>A0A3P7KNN1</accession>
<name>A0A3P7KNN1_STRVU</name>
<dbReference type="AlphaFoldDB" id="A0A3P7KNN1"/>
<evidence type="ECO:0000313" key="2">
    <source>
        <dbReference type="Proteomes" id="UP000270094"/>
    </source>
</evidence>